<evidence type="ECO:0000256" key="4">
    <source>
        <dbReference type="ARBA" id="ARBA00022840"/>
    </source>
</evidence>
<evidence type="ECO:0000256" key="3">
    <source>
        <dbReference type="ARBA" id="ARBA00022777"/>
    </source>
</evidence>
<dbReference type="Gene3D" id="3.30.200.20">
    <property type="entry name" value="Phosphorylase Kinase, domain 1"/>
    <property type="match status" value="1"/>
</dbReference>
<keyword evidence="4 7" id="KW-0067">ATP-binding</keyword>
<proteinExistence type="inferred from homology"/>
<dbReference type="Proteomes" id="UP000662931">
    <property type="component" value="Chromosome 1"/>
</dbReference>
<organism evidence="11 12">
    <name type="scientific">Eeniella nana</name>
    <name type="common">Yeast</name>
    <name type="synonym">Brettanomyces nanus</name>
    <dbReference type="NCBI Taxonomy" id="13502"/>
    <lineage>
        <taxon>Eukaryota</taxon>
        <taxon>Fungi</taxon>
        <taxon>Dikarya</taxon>
        <taxon>Ascomycota</taxon>
        <taxon>Saccharomycotina</taxon>
        <taxon>Pichiomycetes</taxon>
        <taxon>Pichiales</taxon>
        <taxon>Pichiaceae</taxon>
        <taxon>Brettanomyces</taxon>
    </lineage>
</organism>
<dbReference type="GO" id="GO:0004674">
    <property type="term" value="F:protein serine/threonine kinase activity"/>
    <property type="evidence" value="ECO:0007669"/>
    <property type="project" value="UniProtKB-KW"/>
</dbReference>
<dbReference type="InterPro" id="IPR011009">
    <property type="entry name" value="Kinase-like_dom_sf"/>
</dbReference>
<evidence type="ECO:0000256" key="7">
    <source>
        <dbReference type="PROSITE-ProRule" id="PRU10141"/>
    </source>
</evidence>
<dbReference type="Gene3D" id="1.10.510.10">
    <property type="entry name" value="Transferase(Phosphotransferase) domain 1"/>
    <property type="match status" value="1"/>
</dbReference>
<dbReference type="GO" id="GO:0004708">
    <property type="term" value="F:MAP kinase kinase activity"/>
    <property type="evidence" value="ECO:0007669"/>
    <property type="project" value="UniProtKB-EC"/>
</dbReference>
<keyword evidence="1" id="KW-0808">Transferase</keyword>
<dbReference type="GeneID" id="62195021"/>
<dbReference type="EMBL" id="CP064812">
    <property type="protein sequence ID" value="QPG74294.1"/>
    <property type="molecule type" value="Genomic_DNA"/>
</dbReference>
<sequence length="431" mass="48305">MGVPLLSANRINRSGHSRESSTSHSPSSLKLNIFGPVDINKPGSSGSSRKRADEFGKTAGGSSSSLSTLTAQRTVTTDISEAVVVDLDISKCDTSPTLIEDFRKALRISERENLGVLPPIDKDIEHLSEVDWKLMFETSRIRTLEVLGEGNGGSVKKCRLENRKGQIFALKTITADPSPEFRKQIVRELNYNKRFMSDYIVKYYGTFLNESDASICICMEYMAGRSLDAVYKVFKERDGRIGEKPLGKVAEGVLKGLSYLNEQKIMHRDIKPQNILLDAHGVVKLCDFGVSGEVVNSLATTFTGTSFYMAPERIRNEPYTISCDVWSLGLTLLEGAMGSFPFTAQSSNLEISPIDLLLIILEFKPSLEDEPEEDIHWSASFKDFIKVCLTKESRKRPSPRQMLEHPWVKGQMRKKVKMEKLVQYCRELSQV</sequence>
<protein>
    <recommendedName>
        <fullName evidence="6">mitogen-activated protein kinase kinase</fullName>
        <ecNumber evidence="6">2.7.12.2</ecNumber>
    </recommendedName>
</protein>
<dbReference type="FunFam" id="1.10.510.10:FF:000263">
    <property type="entry name" value="MAP kinase skh1/pek1"/>
    <property type="match status" value="1"/>
</dbReference>
<dbReference type="InterPro" id="IPR017441">
    <property type="entry name" value="Protein_kinase_ATP_BS"/>
</dbReference>
<dbReference type="PANTHER" id="PTHR48013:SF6">
    <property type="entry name" value="MAP KINASE KINASE MKK1_SSP32-RELATED"/>
    <property type="match status" value="1"/>
</dbReference>
<keyword evidence="8" id="KW-0723">Serine/threonine-protein kinase</keyword>
<dbReference type="GO" id="GO:0000196">
    <property type="term" value="P:cell integrity MAPK cascade"/>
    <property type="evidence" value="ECO:0007669"/>
    <property type="project" value="TreeGrafter"/>
</dbReference>
<dbReference type="AlphaFoldDB" id="A0A875S4Z2"/>
<dbReference type="GO" id="GO:0060237">
    <property type="term" value="P:regulation of fungal-type cell wall organization"/>
    <property type="evidence" value="ECO:0007669"/>
    <property type="project" value="TreeGrafter"/>
</dbReference>
<evidence type="ECO:0000256" key="2">
    <source>
        <dbReference type="ARBA" id="ARBA00022741"/>
    </source>
</evidence>
<dbReference type="OrthoDB" id="10252354at2759"/>
<evidence type="ECO:0000256" key="8">
    <source>
        <dbReference type="RuleBase" id="RU000304"/>
    </source>
</evidence>
<dbReference type="PANTHER" id="PTHR48013">
    <property type="entry name" value="DUAL SPECIFICITY MITOGEN-ACTIVATED PROTEIN KINASE KINASE 5-RELATED"/>
    <property type="match status" value="1"/>
</dbReference>
<dbReference type="InterPro" id="IPR008271">
    <property type="entry name" value="Ser/Thr_kinase_AS"/>
</dbReference>
<dbReference type="EC" id="2.7.12.2" evidence="6"/>
<dbReference type="InterPro" id="IPR000719">
    <property type="entry name" value="Prot_kinase_dom"/>
</dbReference>
<keyword evidence="12" id="KW-1185">Reference proteome</keyword>
<dbReference type="SUPFAM" id="SSF56112">
    <property type="entry name" value="Protein kinase-like (PK-like)"/>
    <property type="match status" value="1"/>
</dbReference>
<dbReference type="PROSITE" id="PS50011">
    <property type="entry name" value="PROTEIN_KINASE_DOM"/>
    <property type="match status" value="1"/>
</dbReference>
<evidence type="ECO:0000256" key="6">
    <source>
        <dbReference type="ARBA" id="ARBA00038999"/>
    </source>
</evidence>
<keyword evidence="3 11" id="KW-0418">Kinase</keyword>
<evidence type="ECO:0000259" key="10">
    <source>
        <dbReference type="PROSITE" id="PS50011"/>
    </source>
</evidence>
<evidence type="ECO:0000256" key="5">
    <source>
        <dbReference type="ARBA" id="ARBA00038035"/>
    </source>
</evidence>
<dbReference type="GO" id="GO:0030447">
    <property type="term" value="P:filamentous growth"/>
    <property type="evidence" value="ECO:0007669"/>
    <property type="project" value="UniProtKB-ARBA"/>
</dbReference>
<evidence type="ECO:0000256" key="9">
    <source>
        <dbReference type="SAM" id="MobiDB-lite"/>
    </source>
</evidence>
<evidence type="ECO:0000313" key="12">
    <source>
        <dbReference type="Proteomes" id="UP000662931"/>
    </source>
</evidence>
<dbReference type="PROSITE" id="PS00108">
    <property type="entry name" value="PROTEIN_KINASE_ST"/>
    <property type="match status" value="1"/>
</dbReference>
<name>A0A875S4Z2_EENNA</name>
<dbReference type="PROSITE" id="PS00107">
    <property type="entry name" value="PROTEIN_KINASE_ATP"/>
    <property type="match status" value="1"/>
</dbReference>
<dbReference type="RefSeq" id="XP_038777859.1">
    <property type="nucleotide sequence ID" value="XM_038921931.1"/>
</dbReference>
<dbReference type="KEGG" id="bnn:FOA43_001620"/>
<reference evidence="11" key="1">
    <citation type="submission" date="2020-10" db="EMBL/GenBank/DDBJ databases">
        <authorList>
            <person name="Roach M.J.R."/>
        </authorList>
    </citation>
    <scope>NUCLEOTIDE SEQUENCE</scope>
    <source>
        <strain evidence="11">CBS 1945</strain>
    </source>
</reference>
<comment type="similarity">
    <text evidence="5">Belongs to the protein kinase superfamily. STE Ser/Thr protein kinase family. MAP kinase kinase subfamily.</text>
</comment>
<feature type="domain" description="Protein kinase" evidence="10">
    <location>
        <begin position="141"/>
        <end position="408"/>
    </location>
</feature>
<feature type="binding site" evidence="7">
    <location>
        <position position="171"/>
    </location>
    <ligand>
        <name>ATP</name>
        <dbReference type="ChEBI" id="CHEBI:30616"/>
    </ligand>
</feature>
<keyword evidence="2 7" id="KW-0547">Nucleotide-binding</keyword>
<dbReference type="SMART" id="SM00220">
    <property type="entry name" value="S_TKc"/>
    <property type="match status" value="1"/>
</dbReference>
<accession>A0A875S4Z2</accession>
<evidence type="ECO:0000313" key="11">
    <source>
        <dbReference type="EMBL" id="QPG74294.1"/>
    </source>
</evidence>
<feature type="region of interest" description="Disordered" evidence="9">
    <location>
        <begin position="1"/>
        <end position="68"/>
    </location>
</feature>
<dbReference type="GO" id="GO:0005524">
    <property type="term" value="F:ATP binding"/>
    <property type="evidence" value="ECO:0007669"/>
    <property type="project" value="UniProtKB-UniRule"/>
</dbReference>
<evidence type="ECO:0000256" key="1">
    <source>
        <dbReference type="ARBA" id="ARBA00022679"/>
    </source>
</evidence>
<gene>
    <name evidence="11" type="primary">MKK1</name>
    <name evidence="11" type="ORF">FOA43_001620</name>
</gene>
<dbReference type="Pfam" id="PF00069">
    <property type="entry name" value="Pkinase"/>
    <property type="match status" value="1"/>
</dbReference>